<keyword evidence="1" id="KW-0812">Transmembrane</keyword>
<comment type="caution">
    <text evidence="2">The sequence shown here is derived from an EMBL/GenBank/DDBJ whole genome shotgun (WGS) entry which is preliminary data.</text>
</comment>
<evidence type="ECO:0000256" key="1">
    <source>
        <dbReference type="SAM" id="Phobius"/>
    </source>
</evidence>
<evidence type="ECO:0000313" key="2">
    <source>
        <dbReference type="EMBL" id="KAJ8775933.1"/>
    </source>
</evidence>
<organism evidence="2 3">
    <name type="scientific">Eschrichtius robustus</name>
    <name type="common">California gray whale</name>
    <name type="synonym">Eschrichtius gibbosus</name>
    <dbReference type="NCBI Taxonomy" id="9764"/>
    <lineage>
        <taxon>Eukaryota</taxon>
        <taxon>Metazoa</taxon>
        <taxon>Chordata</taxon>
        <taxon>Craniata</taxon>
        <taxon>Vertebrata</taxon>
        <taxon>Euteleostomi</taxon>
        <taxon>Mammalia</taxon>
        <taxon>Eutheria</taxon>
        <taxon>Laurasiatheria</taxon>
        <taxon>Artiodactyla</taxon>
        <taxon>Whippomorpha</taxon>
        <taxon>Cetacea</taxon>
        <taxon>Mysticeti</taxon>
        <taxon>Eschrichtiidae</taxon>
        <taxon>Eschrichtius</taxon>
    </lineage>
</organism>
<gene>
    <name evidence="2" type="ORF">J1605_015996</name>
</gene>
<proteinExistence type="predicted"/>
<feature type="transmembrane region" description="Helical" evidence="1">
    <location>
        <begin position="69"/>
        <end position="91"/>
    </location>
</feature>
<evidence type="ECO:0000313" key="3">
    <source>
        <dbReference type="Proteomes" id="UP001159641"/>
    </source>
</evidence>
<accession>A0AB34G909</accession>
<protein>
    <submittedName>
        <fullName evidence="2">Uncharacterized protein</fullName>
    </submittedName>
</protein>
<keyword evidence="3" id="KW-1185">Reference proteome</keyword>
<keyword evidence="1" id="KW-1133">Transmembrane helix</keyword>
<sequence>MAGPDGSGGFISSKGSSISQARSGLEFGLVTTCGNGTSDFFCTGRCAKYYPYIPRFLVTSDHNPSMTHLGLSMGLCLMSLILVVALGTMAYQKRATLQVGPSAPYHSLEPQGATGGPVGGMREV</sequence>
<dbReference type="EMBL" id="JAIQCJ010002543">
    <property type="protein sequence ID" value="KAJ8775933.1"/>
    <property type="molecule type" value="Genomic_DNA"/>
</dbReference>
<keyword evidence="1" id="KW-0472">Membrane</keyword>
<name>A0AB34G909_ESCRO</name>
<reference evidence="2 3" key="1">
    <citation type="submission" date="2022-11" db="EMBL/GenBank/DDBJ databases">
        <title>Whole genome sequence of Eschrichtius robustus ER-17-0199.</title>
        <authorList>
            <person name="Bruniche-Olsen A."/>
            <person name="Black A.N."/>
            <person name="Fields C.J."/>
            <person name="Walden K."/>
            <person name="Dewoody J.A."/>
        </authorList>
    </citation>
    <scope>NUCLEOTIDE SEQUENCE [LARGE SCALE GENOMIC DNA]</scope>
    <source>
        <strain evidence="2">ER-17-0199</strain>
        <tissue evidence="2">Blubber</tissue>
    </source>
</reference>
<dbReference type="AlphaFoldDB" id="A0AB34G909"/>
<dbReference type="Proteomes" id="UP001159641">
    <property type="component" value="Unassembled WGS sequence"/>
</dbReference>